<protein>
    <submittedName>
        <fullName evidence="5">Glucose-1-phosphate adenylyltransferase subunit GlgD</fullName>
        <ecNumber evidence="5">2.7.7.27</ecNumber>
    </submittedName>
</protein>
<proteinExistence type="inferred from homology"/>
<feature type="domain" description="Glucose-1-phosphate adenylyltransferase/Bifunctional protein GlmU-like C-terminal hexapeptide" evidence="4">
    <location>
        <begin position="287"/>
        <end position="357"/>
    </location>
</feature>
<dbReference type="InterPro" id="IPR011832">
    <property type="entry name" value="GlgDAde_trans"/>
</dbReference>
<feature type="domain" description="Nucleotidyl transferase" evidence="3">
    <location>
        <begin position="7"/>
        <end position="152"/>
    </location>
</feature>
<evidence type="ECO:0000259" key="4">
    <source>
        <dbReference type="Pfam" id="PF24894"/>
    </source>
</evidence>
<gene>
    <name evidence="5" type="primary">glgD</name>
    <name evidence="5" type="ORF">DYH56_12760</name>
</gene>
<evidence type="ECO:0000256" key="1">
    <source>
        <dbReference type="ARBA" id="ARBA00010443"/>
    </source>
</evidence>
<dbReference type="Gene3D" id="2.160.10.10">
    <property type="entry name" value="Hexapeptide repeat proteins"/>
    <property type="match status" value="1"/>
</dbReference>
<dbReference type="RefSeq" id="WP_114643263.1">
    <property type="nucleotide sequence ID" value="NZ_JAACIO010000026.1"/>
</dbReference>
<dbReference type="GO" id="GO:0008878">
    <property type="term" value="F:glucose-1-phosphate adenylyltransferase activity"/>
    <property type="evidence" value="ECO:0007669"/>
    <property type="project" value="UniProtKB-EC"/>
</dbReference>
<dbReference type="Pfam" id="PF24894">
    <property type="entry name" value="Hexapep_GlmU"/>
    <property type="match status" value="1"/>
</dbReference>
<dbReference type="PANTHER" id="PTHR43523">
    <property type="entry name" value="GLUCOSE-1-PHOSPHATE ADENYLYLTRANSFERASE-RELATED"/>
    <property type="match status" value="1"/>
</dbReference>
<dbReference type="InterPro" id="IPR005835">
    <property type="entry name" value="NTP_transferase_dom"/>
</dbReference>
<dbReference type="EC" id="2.7.7.27" evidence="5"/>
<evidence type="ECO:0000259" key="3">
    <source>
        <dbReference type="Pfam" id="PF00483"/>
    </source>
</evidence>
<dbReference type="InterPro" id="IPR056818">
    <property type="entry name" value="GlmU/GlgC-like_hexapep"/>
</dbReference>
<dbReference type="InterPro" id="IPR011004">
    <property type="entry name" value="Trimer_LpxA-like_sf"/>
</dbReference>
<accession>A0ABX9KE71</accession>
<dbReference type="SUPFAM" id="SSF51161">
    <property type="entry name" value="Trimeric LpxA-like enzymes"/>
    <property type="match status" value="1"/>
</dbReference>
<dbReference type="SUPFAM" id="SSF53448">
    <property type="entry name" value="Nucleotide-diphospho-sugar transferases"/>
    <property type="match status" value="1"/>
</dbReference>
<evidence type="ECO:0000313" key="5">
    <source>
        <dbReference type="EMBL" id="REI39957.1"/>
    </source>
</evidence>
<dbReference type="CDD" id="cd04651">
    <property type="entry name" value="LbH_G1P_AT_C"/>
    <property type="match status" value="1"/>
</dbReference>
<comment type="caution">
    <text evidence="5">The sequence shown here is derived from an EMBL/GenBank/DDBJ whole genome shotgun (WGS) entry which is preliminary data.</text>
</comment>
<name>A0ABX9KE71_9FUSO</name>
<keyword evidence="6" id="KW-1185">Reference proteome</keyword>
<keyword evidence="5" id="KW-0548">Nucleotidyltransferase</keyword>
<dbReference type="EMBL" id="QUAJ01000027">
    <property type="protein sequence ID" value="REI39957.1"/>
    <property type="molecule type" value="Genomic_DNA"/>
</dbReference>
<dbReference type="Pfam" id="PF00483">
    <property type="entry name" value="NTP_transferase"/>
    <property type="match status" value="1"/>
</dbReference>
<dbReference type="NCBIfam" id="TIGR02092">
    <property type="entry name" value="glgD"/>
    <property type="match status" value="1"/>
</dbReference>
<dbReference type="InterPro" id="IPR011831">
    <property type="entry name" value="ADP-Glc_PPase"/>
</dbReference>
<evidence type="ECO:0000256" key="2">
    <source>
        <dbReference type="ARBA" id="ARBA00023056"/>
    </source>
</evidence>
<organism evidence="5 6">
    <name type="scientific">Psychrilyobacter piezotolerans</name>
    <dbReference type="NCBI Taxonomy" id="2293438"/>
    <lineage>
        <taxon>Bacteria</taxon>
        <taxon>Fusobacteriati</taxon>
        <taxon>Fusobacteriota</taxon>
        <taxon>Fusobacteriia</taxon>
        <taxon>Fusobacteriales</taxon>
        <taxon>Fusobacteriaceae</taxon>
        <taxon>Psychrilyobacter</taxon>
    </lineage>
</organism>
<reference evidence="5 6" key="1">
    <citation type="submission" date="2018-08" db="EMBL/GenBank/DDBJ databases">
        <title>Draft genome sequence of Psychrilyobacter sp. strain SD5 isolated from Black Sea water.</title>
        <authorList>
            <person name="Yadav S."/>
            <person name="Villanueva L."/>
            <person name="Damste J.S.S."/>
        </authorList>
    </citation>
    <scope>NUCLEOTIDE SEQUENCE [LARGE SCALE GENOMIC DNA]</scope>
    <source>
        <strain evidence="5 6">SD5</strain>
    </source>
</reference>
<comment type="similarity">
    <text evidence="1">Belongs to the bacterial/plant glucose-1-phosphate adenylyltransferase family.</text>
</comment>
<keyword evidence="2" id="KW-0320">Glycogen biosynthesis</keyword>
<sequence length="373" mass="41967">MAKSYMGLILASQNTNDIRGLTKYRPIASIPFAGRYRIIDFSLTNLTRAGISNVGIVVPHSYVRSLRDHIRGGQFWDLNRKNGGIFLMHPTIDSEIGKSNVENFRSNLEYLYKSKEKNVVLCSSHLVANIDLRSIIDSHEKSGKDLTLVYKKIDKDIKTYRGSTSIILNENKEIKKFGVVVDSREETNISLEIKIIRKDLLIDFLMSGVQNGLVGDLNKFIEHNIHKISINLYEFTGYAKFIDSTKNYFRANKDILKKEIREELLLSNGGISTKINDTPPAIYKPDSKVSNSLIANGCIVKGSVKDSIIGRRVVIKKGATIENSIILQSCIIEEGVEIKNVIIDKNVTISRYQKVIGSEEFPLIIEKKSLLDG</sequence>
<dbReference type="InterPro" id="IPR029044">
    <property type="entry name" value="Nucleotide-diphossugar_trans"/>
</dbReference>
<keyword evidence="5" id="KW-0808">Transferase</keyword>
<dbReference type="Gene3D" id="3.90.550.10">
    <property type="entry name" value="Spore Coat Polysaccharide Biosynthesis Protein SpsA, Chain A"/>
    <property type="match status" value="1"/>
</dbReference>
<evidence type="ECO:0000313" key="6">
    <source>
        <dbReference type="Proteomes" id="UP000263486"/>
    </source>
</evidence>
<dbReference type="Proteomes" id="UP000263486">
    <property type="component" value="Unassembled WGS sequence"/>
</dbReference>
<dbReference type="PANTHER" id="PTHR43523:SF6">
    <property type="entry name" value="GLYCOGEN BIOSYNTHESIS PROTEIN GLGD"/>
    <property type="match status" value="1"/>
</dbReference>